<dbReference type="NCBIfam" id="TIGR03830">
    <property type="entry name" value="CxxCG_CxxCG_HTH"/>
    <property type="match status" value="1"/>
</dbReference>
<dbReference type="InterPro" id="IPR032758">
    <property type="entry name" value="MqsA/HigA-2"/>
</dbReference>
<dbReference type="Gene3D" id="3.10.20.860">
    <property type="match status" value="1"/>
</dbReference>
<evidence type="ECO:0000313" key="2">
    <source>
        <dbReference type="Proteomes" id="UP001179361"/>
    </source>
</evidence>
<accession>A0ABS8Q6U9</accession>
<keyword evidence="2" id="KW-1185">Reference proteome</keyword>
<organism evidence="1 2">
    <name type="scientific">Massilia phyllostachyos</name>
    <dbReference type="NCBI Taxonomy" id="2898585"/>
    <lineage>
        <taxon>Bacteria</taxon>
        <taxon>Pseudomonadati</taxon>
        <taxon>Pseudomonadota</taxon>
        <taxon>Betaproteobacteria</taxon>
        <taxon>Burkholderiales</taxon>
        <taxon>Oxalobacteraceae</taxon>
        <taxon>Telluria group</taxon>
        <taxon>Massilia</taxon>
    </lineage>
</organism>
<reference evidence="1" key="1">
    <citation type="submission" date="2021-11" db="EMBL/GenBank/DDBJ databases">
        <title>The complete genome of Massilia sp sp. G4R7.</title>
        <authorList>
            <person name="Liu L."/>
            <person name="Yue J."/>
            <person name="Yuan J."/>
            <person name="Yang F."/>
            <person name="Li L."/>
        </authorList>
    </citation>
    <scope>NUCLEOTIDE SEQUENCE</scope>
    <source>
        <strain evidence="1">G4R7</strain>
    </source>
</reference>
<dbReference type="NCBIfam" id="TIGR03831">
    <property type="entry name" value="YgiT_finger"/>
    <property type="match status" value="1"/>
</dbReference>
<proteinExistence type="predicted"/>
<sequence>MKYNSGFLNVNIHIEQLFAGAAIRRDLLGWGPNQEEKTMLTCPNCGVSPLTHAIREMQYSYKGQSTTIADVAVEHCAGCREVMFASGEHEHYGELIKAFRKQVDAEELKTIRAMRKRLGLTLQKADELLGDEQGDFARYEAGEAHAPVALVKLLRLLGKHPELLDAVR</sequence>
<dbReference type="EMBL" id="JAJNOC010000002">
    <property type="protein sequence ID" value="MCD2516350.1"/>
    <property type="molecule type" value="Genomic_DNA"/>
</dbReference>
<dbReference type="RefSeq" id="WP_231057670.1">
    <property type="nucleotide sequence ID" value="NZ_JAJNOC010000002.1"/>
</dbReference>
<protein>
    <submittedName>
        <fullName evidence="1">Type II toxin-antitoxin system MqsA family antitoxin</fullName>
    </submittedName>
</protein>
<dbReference type="Pfam" id="PF15731">
    <property type="entry name" value="MqsA_antitoxin"/>
    <property type="match status" value="1"/>
</dbReference>
<dbReference type="SUPFAM" id="SSF47413">
    <property type="entry name" value="lambda repressor-like DNA-binding domains"/>
    <property type="match status" value="1"/>
</dbReference>
<comment type="caution">
    <text evidence="1">The sequence shown here is derived from an EMBL/GenBank/DDBJ whole genome shotgun (WGS) entry which is preliminary data.</text>
</comment>
<dbReference type="CDD" id="cd00093">
    <property type="entry name" value="HTH_XRE"/>
    <property type="match status" value="1"/>
</dbReference>
<evidence type="ECO:0000313" key="1">
    <source>
        <dbReference type="EMBL" id="MCD2516350.1"/>
    </source>
</evidence>
<dbReference type="Proteomes" id="UP001179361">
    <property type="component" value="Unassembled WGS sequence"/>
</dbReference>
<dbReference type="InterPro" id="IPR022453">
    <property type="entry name" value="Znf_MqsA-type"/>
</dbReference>
<dbReference type="InterPro" id="IPR022452">
    <property type="entry name" value="MqsA"/>
</dbReference>
<dbReference type="InterPro" id="IPR001387">
    <property type="entry name" value="Cro/C1-type_HTH"/>
</dbReference>
<dbReference type="Gene3D" id="1.10.260.40">
    <property type="entry name" value="lambda repressor-like DNA-binding domains"/>
    <property type="match status" value="1"/>
</dbReference>
<dbReference type="InterPro" id="IPR010982">
    <property type="entry name" value="Lambda_DNA-bd_dom_sf"/>
</dbReference>
<gene>
    <name evidence="1" type="ORF">LQ564_08485</name>
</gene>
<name>A0ABS8Q6U9_9BURK</name>